<dbReference type="PANTHER" id="PTHR43283:SF11">
    <property type="entry name" value="BETA-LACTAMASE-RELATED DOMAIN-CONTAINING PROTEIN"/>
    <property type="match status" value="1"/>
</dbReference>
<dbReference type="SUPFAM" id="SSF56601">
    <property type="entry name" value="beta-lactamase/transpeptidase-like"/>
    <property type="match status" value="1"/>
</dbReference>
<dbReference type="Proteomes" id="UP000065220">
    <property type="component" value="Chromosome"/>
</dbReference>
<sequence>MTPHTARSTALPAIRLSRRTAIAGAAAAAAALTLAPTAVPAPSPTKRPDRATGLGKTLHVPARAGHRIKVAHLGGGRIKADVTSDAFGDVVSLPTTGTVSLTLPALDGRGEEVIDVDVETGSSWWVHAGDQGVYGAPAAVSADGWTTDGATTWVHQDALVEVLGLSFAEPAPSAAAFDGHAASAITTVVVTRGDDVIEIDPAGGRIGVNVTEDMRTTYADLSYRDLEVCGAADDLSLSTRTLRDLLDVRADVVDGVLHLSEQVRVARDTVTGMRKTSVAALGLSEDGLADLNAYLDAQVAEGFPSAAAVVTRHGKRVHEYATGWARKYSTTTLPDGTIEPAELLPAAQWQPTSTGTLYDLASNSKMYATNYAVMMLVSQGLLDLDRTIRSFPGWEAFSDASTVYTGKWTVGDGIDAEHTGKDTLTVRDVLHHEGGMLPDPMYHSAKVAGELYYQNTSDPSDRAGIIDTICRTPLAQAPRTGYIYSDVDFMILGLLVEQVTGQRLDDYLENGLYAAMGLEATVYNPLSKGFAATDCAATELNGNTRDGGVDLGTAPDGEPAYIRRCTLQGEVHDEKAYYTLAGVAGHAGLFSTLSDMSALNQVMVNEGVYAGQRWMDRDVVAEFVATYGDTPQGRLDLDPRARLAREPAEGRHLLVLQLGAVPHGDRAHGLDRHPHRHRPAARPHRHPPHQPAPLTGADPGGERLRGRRDGAERLRAGRRPRLPGAAKRLTPVPWAHERVLRGTRRERERRGRRPPRAPGPRPAPRGR</sequence>
<feature type="signal peptide" evidence="3">
    <location>
        <begin position="1"/>
        <end position="40"/>
    </location>
</feature>
<dbReference type="InterPro" id="IPR050789">
    <property type="entry name" value="Diverse_Enzym_Activities"/>
</dbReference>
<feature type="domain" description="Beta-lactamase-related" evidence="4">
    <location>
        <begin position="292"/>
        <end position="600"/>
    </location>
</feature>
<keyword evidence="1" id="KW-0378">Hydrolase</keyword>
<dbReference type="InterPro" id="IPR012338">
    <property type="entry name" value="Beta-lactam/transpept-like"/>
</dbReference>
<protein>
    <recommendedName>
        <fullName evidence="4">Beta-lactamase-related domain-containing protein</fullName>
    </recommendedName>
</protein>
<evidence type="ECO:0000313" key="6">
    <source>
        <dbReference type="Proteomes" id="UP000065220"/>
    </source>
</evidence>
<dbReference type="KEGG" id="ard:AXF14_05060"/>
<gene>
    <name evidence="5" type="ORF">AXF14_05060</name>
</gene>
<feature type="chain" id="PRO_5007167210" description="Beta-lactamase-related domain-containing protein" evidence="3">
    <location>
        <begin position="41"/>
        <end position="767"/>
    </location>
</feature>
<evidence type="ECO:0000256" key="3">
    <source>
        <dbReference type="SAM" id="SignalP"/>
    </source>
</evidence>
<organism evidence="5 6">
    <name type="scientific">Actinomyces radicidentis</name>
    <dbReference type="NCBI Taxonomy" id="111015"/>
    <lineage>
        <taxon>Bacteria</taxon>
        <taxon>Bacillati</taxon>
        <taxon>Actinomycetota</taxon>
        <taxon>Actinomycetes</taxon>
        <taxon>Actinomycetales</taxon>
        <taxon>Actinomycetaceae</taxon>
        <taxon>Actinomyces</taxon>
    </lineage>
</organism>
<evidence type="ECO:0000259" key="4">
    <source>
        <dbReference type="Pfam" id="PF00144"/>
    </source>
</evidence>
<dbReference type="InterPro" id="IPR006311">
    <property type="entry name" value="TAT_signal"/>
</dbReference>
<proteinExistence type="predicted"/>
<feature type="region of interest" description="Disordered" evidence="2">
    <location>
        <begin position="664"/>
        <end position="767"/>
    </location>
</feature>
<keyword evidence="3" id="KW-0732">Signal</keyword>
<dbReference type="GO" id="GO:0016787">
    <property type="term" value="F:hydrolase activity"/>
    <property type="evidence" value="ECO:0007669"/>
    <property type="project" value="UniProtKB-KW"/>
</dbReference>
<reference evidence="6" key="1">
    <citation type="submission" date="2016-02" db="EMBL/GenBank/DDBJ databases">
        <authorList>
            <person name="Holder M.E."/>
            <person name="Ajami N.J."/>
            <person name="Petrosino J.F."/>
        </authorList>
    </citation>
    <scope>NUCLEOTIDE SEQUENCE [LARGE SCALE GENOMIC DNA]</scope>
    <source>
        <strain evidence="6">CCUG 36733</strain>
    </source>
</reference>
<dbReference type="AlphaFoldDB" id="A0A120KL22"/>
<dbReference type="PROSITE" id="PS51318">
    <property type="entry name" value="TAT"/>
    <property type="match status" value="1"/>
</dbReference>
<accession>A0A120KL22</accession>
<evidence type="ECO:0000313" key="5">
    <source>
        <dbReference type="EMBL" id="AMD87076.1"/>
    </source>
</evidence>
<feature type="compositionally biased region" description="Basic and acidic residues" evidence="2">
    <location>
        <begin position="735"/>
        <end position="749"/>
    </location>
</feature>
<evidence type="ECO:0000256" key="1">
    <source>
        <dbReference type="ARBA" id="ARBA00022801"/>
    </source>
</evidence>
<keyword evidence="6" id="KW-1185">Reference proteome</keyword>
<dbReference type="Gene3D" id="3.40.710.10">
    <property type="entry name" value="DD-peptidase/beta-lactamase superfamily"/>
    <property type="match status" value="1"/>
</dbReference>
<dbReference type="InterPro" id="IPR001466">
    <property type="entry name" value="Beta-lactam-related"/>
</dbReference>
<feature type="compositionally biased region" description="Basic and acidic residues" evidence="2">
    <location>
        <begin position="700"/>
        <end position="715"/>
    </location>
</feature>
<dbReference type="EMBL" id="CP014228">
    <property type="protein sequence ID" value="AMD87076.1"/>
    <property type="molecule type" value="Genomic_DNA"/>
</dbReference>
<dbReference type="PANTHER" id="PTHR43283">
    <property type="entry name" value="BETA-LACTAMASE-RELATED"/>
    <property type="match status" value="1"/>
</dbReference>
<dbReference type="Pfam" id="PF00144">
    <property type="entry name" value="Beta-lactamase"/>
    <property type="match status" value="1"/>
</dbReference>
<evidence type="ECO:0000256" key="2">
    <source>
        <dbReference type="SAM" id="MobiDB-lite"/>
    </source>
</evidence>
<dbReference type="STRING" id="111015.AXF14_05060"/>
<dbReference type="OrthoDB" id="9773047at2"/>
<name>A0A120KL22_ACTRD</name>
<feature type="compositionally biased region" description="Pro residues" evidence="2">
    <location>
        <begin position="756"/>
        <end position="767"/>
    </location>
</feature>
<feature type="compositionally biased region" description="Basic residues" evidence="2">
    <location>
        <begin position="673"/>
        <end position="688"/>
    </location>
</feature>